<dbReference type="GO" id="GO:0031201">
    <property type="term" value="C:SNARE complex"/>
    <property type="evidence" value="ECO:0007669"/>
    <property type="project" value="TreeGrafter"/>
</dbReference>
<keyword evidence="4" id="KW-1185">Reference proteome</keyword>
<name>A0AB39Z6M8_DROSZ</name>
<evidence type="ECO:0000256" key="2">
    <source>
        <dbReference type="SAM" id="MobiDB-lite"/>
    </source>
</evidence>
<evidence type="ECO:0000259" key="3">
    <source>
        <dbReference type="PROSITE" id="PS50192"/>
    </source>
</evidence>
<comment type="similarity">
    <text evidence="1">Belongs to the SNAP-25 family.</text>
</comment>
<feature type="domain" description="T-SNARE coiled-coil homology" evidence="3">
    <location>
        <begin position="149"/>
        <end position="211"/>
    </location>
</feature>
<dbReference type="InterPro" id="IPR000727">
    <property type="entry name" value="T_SNARE_dom"/>
</dbReference>
<dbReference type="SUPFAM" id="SSF58038">
    <property type="entry name" value="SNARE fusion complex"/>
    <property type="match status" value="1"/>
</dbReference>
<dbReference type="GO" id="GO:0031629">
    <property type="term" value="P:synaptic vesicle fusion to presynaptic active zone membrane"/>
    <property type="evidence" value="ECO:0007669"/>
    <property type="project" value="TreeGrafter"/>
</dbReference>
<proteinExistence type="inferred from homology"/>
<organism evidence="4 5">
    <name type="scientific">Drosophila suzukii</name>
    <name type="common">Spotted-wing drosophila fruit fly</name>
    <dbReference type="NCBI Taxonomy" id="28584"/>
    <lineage>
        <taxon>Eukaryota</taxon>
        <taxon>Metazoa</taxon>
        <taxon>Ecdysozoa</taxon>
        <taxon>Arthropoda</taxon>
        <taxon>Hexapoda</taxon>
        <taxon>Insecta</taxon>
        <taxon>Pterygota</taxon>
        <taxon>Neoptera</taxon>
        <taxon>Endopterygota</taxon>
        <taxon>Diptera</taxon>
        <taxon>Brachycera</taxon>
        <taxon>Muscomorpha</taxon>
        <taxon>Ephydroidea</taxon>
        <taxon>Drosophilidae</taxon>
        <taxon>Drosophila</taxon>
        <taxon>Sophophora</taxon>
    </lineage>
</organism>
<evidence type="ECO:0000313" key="5">
    <source>
        <dbReference type="RefSeq" id="XP_016929338.3"/>
    </source>
</evidence>
<dbReference type="PANTHER" id="PTHR19305:SF9">
    <property type="entry name" value="SYNAPTOSOMAL-ASSOCIATED PROTEIN 29"/>
    <property type="match status" value="1"/>
</dbReference>
<dbReference type="CDD" id="cd15856">
    <property type="entry name" value="SNARE_SNAP29C"/>
    <property type="match status" value="1"/>
</dbReference>
<feature type="region of interest" description="Disordered" evidence="2">
    <location>
        <begin position="92"/>
        <end position="144"/>
    </location>
</feature>
<feature type="compositionally biased region" description="Polar residues" evidence="2">
    <location>
        <begin position="1"/>
        <end position="11"/>
    </location>
</feature>
<dbReference type="Gene3D" id="1.20.5.110">
    <property type="match status" value="1"/>
</dbReference>
<feature type="compositionally biased region" description="Polar residues" evidence="2">
    <location>
        <begin position="92"/>
        <end position="104"/>
    </location>
</feature>
<dbReference type="GO" id="GO:0019905">
    <property type="term" value="F:syntaxin binding"/>
    <property type="evidence" value="ECO:0007669"/>
    <property type="project" value="TreeGrafter"/>
</dbReference>
<dbReference type="GO" id="GO:0005886">
    <property type="term" value="C:plasma membrane"/>
    <property type="evidence" value="ECO:0007669"/>
    <property type="project" value="TreeGrafter"/>
</dbReference>
<evidence type="ECO:0000313" key="4">
    <source>
        <dbReference type="Proteomes" id="UP001652628"/>
    </source>
</evidence>
<dbReference type="PANTHER" id="PTHR19305">
    <property type="entry name" value="SYNAPTOSOMAL ASSOCIATED PROTEIN"/>
    <property type="match status" value="1"/>
</dbReference>
<evidence type="ECO:0000256" key="1">
    <source>
        <dbReference type="ARBA" id="ARBA00009480"/>
    </source>
</evidence>
<feature type="region of interest" description="Disordered" evidence="2">
    <location>
        <begin position="1"/>
        <end position="26"/>
    </location>
</feature>
<dbReference type="PROSITE" id="PS50192">
    <property type="entry name" value="T_SNARE"/>
    <property type="match status" value="1"/>
</dbReference>
<dbReference type="Proteomes" id="UP001652628">
    <property type="component" value="Chromosome 2R"/>
</dbReference>
<feature type="compositionally biased region" description="Low complexity" evidence="2">
    <location>
        <begin position="105"/>
        <end position="117"/>
    </location>
</feature>
<dbReference type="GeneID" id="108009470"/>
<gene>
    <name evidence="5" type="primary">LOC108009470</name>
</gene>
<dbReference type="GO" id="GO:0015031">
    <property type="term" value="P:protein transport"/>
    <property type="evidence" value="ECO:0007669"/>
    <property type="project" value="UniProtKB-KW"/>
</dbReference>
<reference evidence="5" key="1">
    <citation type="submission" date="2025-08" db="UniProtKB">
        <authorList>
            <consortium name="RefSeq"/>
        </authorList>
    </citation>
    <scope>IDENTIFICATION</scope>
</reference>
<dbReference type="GO" id="GO:0098793">
    <property type="term" value="C:presynapse"/>
    <property type="evidence" value="ECO:0007669"/>
    <property type="project" value="GOC"/>
</dbReference>
<dbReference type="SMART" id="SM00397">
    <property type="entry name" value="t_SNARE"/>
    <property type="match status" value="1"/>
</dbReference>
<protein>
    <submittedName>
        <fullName evidence="5">Synaptosomal-associated protein 29-like</fullName>
    </submittedName>
</protein>
<accession>A0AB39Z6M8</accession>
<dbReference type="GO" id="GO:0005484">
    <property type="term" value="F:SNAP receptor activity"/>
    <property type="evidence" value="ECO:0007669"/>
    <property type="project" value="TreeGrafter"/>
</dbReference>
<sequence>MPIEIAQQSKRAPQKPQPKETNPFDMEDESAQGLAFVEKKRAIEQRTLDSTNKSLGLLYEMNSTLRINKNEINRLKSVFGCVKNFLSGNQNKTLTTANKSSRGANSNTENESPTSSTHLPTSEGYENHPVSNLREDPSSTYHPQRQAANAFQVQIGANLEEIDSNLSVLKMVATELGGEIESQNKLLDNLNPKIEDVDLQIKKQNQDLTKLLKK</sequence>
<dbReference type="AlphaFoldDB" id="A0AB39Z6M8"/>
<dbReference type="GO" id="GO:0016082">
    <property type="term" value="P:synaptic vesicle priming"/>
    <property type="evidence" value="ECO:0007669"/>
    <property type="project" value="TreeGrafter"/>
</dbReference>
<dbReference type="RefSeq" id="XP_016929338.3">
    <property type="nucleotide sequence ID" value="XM_017073849.4"/>
</dbReference>